<evidence type="ECO:0000256" key="4">
    <source>
        <dbReference type="ARBA" id="ARBA00022989"/>
    </source>
</evidence>
<evidence type="ECO:0000259" key="7">
    <source>
        <dbReference type="PROSITE" id="PS50850"/>
    </source>
</evidence>
<keyword evidence="5 6" id="KW-0472">Membrane</keyword>
<comment type="caution">
    <text evidence="8">The sequence shown here is derived from an EMBL/GenBank/DDBJ whole genome shotgun (WGS) entry which is preliminary data.</text>
</comment>
<dbReference type="CDD" id="cd17321">
    <property type="entry name" value="MFS_MMR_MDR_like"/>
    <property type="match status" value="1"/>
</dbReference>
<feature type="transmembrane region" description="Helical" evidence="6">
    <location>
        <begin position="206"/>
        <end position="223"/>
    </location>
</feature>
<feature type="domain" description="Major facilitator superfamily (MFS) profile" evidence="7">
    <location>
        <begin position="21"/>
        <end position="459"/>
    </location>
</feature>
<dbReference type="GO" id="GO:0005886">
    <property type="term" value="C:plasma membrane"/>
    <property type="evidence" value="ECO:0007669"/>
    <property type="project" value="UniProtKB-SubCell"/>
</dbReference>
<sequence>MKDTESLEIQDTSSTGKETVLLRVLVFTLIISVMNGMMFNVVLPVIGDQFERSASETSWIVTGYLIVYAVGTVTYGKLTDRYSIKHLITFGLLLLAAGSAMGILSTSFFMIILARLIQAAGAAVIPALAMIIPVRYFPPNKRGQALGTSAIGIALGSALGPIVAGFVSSALNWKFLFAIPLLSLLTLPFYRKCLNDEKRVYEKMDYLGGILLAVSIGAILLALTQMNLWYLLLGFVVLALFILRILHAASPFVQPAVFCNRSYTWGMIISFVLVACGFSIPFIIPQLLTHVYDAYPALTGLIMLPSALIAALLGRRGGKLADEKGNVYLIYTASTMLAIGFICLSFVAGVSLFFVSSCLVLAVLGQSYMQIALSNTIAQTLSKEQVGIGMGLLSMFNFIAASVSTTVLGKVIDGGAQQMHFNPFISLSSAFVYSNLFIVLALLVVVMTFVYRWHFDRKSQGQMNESSTLF</sequence>
<feature type="transmembrane region" description="Helical" evidence="6">
    <location>
        <begin position="58"/>
        <end position="75"/>
    </location>
</feature>
<dbReference type="EMBL" id="RIAS01000003">
    <property type="protein sequence ID" value="KAA8783615.1"/>
    <property type="molecule type" value="Genomic_DNA"/>
</dbReference>
<feature type="transmembrane region" description="Helical" evidence="6">
    <location>
        <begin position="326"/>
        <end position="347"/>
    </location>
</feature>
<evidence type="ECO:0000313" key="9">
    <source>
        <dbReference type="Proteomes" id="UP000323664"/>
    </source>
</evidence>
<keyword evidence="2" id="KW-0813">Transport</keyword>
<evidence type="ECO:0000256" key="1">
    <source>
        <dbReference type="ARBA" id="ARBA00004651"/>
    </source>
</evidence>
<evidence type="ECO:0000256" key="2">
    <source>
        <dbReference type="ARBA" id="ARBA00022448"/>
    </source>
</evidence>
<accession>A0A5M9WPV6</accession>
<dbReference type="PRINTS" id="PR01036">
    <property type="entry name" value="TCRTETB"/>
</dbReference>
<feature type="transmembrane region" description="Helical" evidence="6">
    <location>
        <begin position="265"/>
        <end position="288"/>
    </location>
</feature>
<dbReference type="InterPro" id="IPR011701">
    <property type="entry name" value="MFS"/>
</dbReference>
<dbReference type="Pfam" id="PF07690">
    <property type="entry name" value="MFS_1"/>
    <property type="match status" value="1"/>
</dbReference>
<dbReference type="GO" id="GO:0022857">
    <property type="term" value="F:transmembrane transporter activity"/>
    <property type="evidence" value="ECO:0007669"/>
    <property type="project" value="InterPro"/>
</dbReference>
<dbReference type="PANTHER" id="PTHR42718:SF9">
    <property type="entry name" value="MAJOR FACILITATOR SUPERFAMILY MULTIDRUG TRANSPORTER MFSC"/>
    <property type="match status" value="1"/>
</dbReference>
<reference evidence="8 9" key="1">
    <citation type="journal article" date="2019" name="J. Ind. Microbiol. Biotechnol.">
        <title>Paenibacillus amylolyticus 27C64 has a diverse set of carbohydrate-active enzymes and complete pectin deconstruction system.</title>
        <authorList>
            <person name="Keggi C."/>
            <person name="Doran-Peterson J."/>
        </authorList>
    </citation>
    <scope>NUCLEOTIDE SEQUENCE [LARGE SCALE GENOMIC DNA]</scope>
    <source>
        <strain evidence="8 9">27C64</strain>
    </source>
</reference>
<dbReference type="Proteomes" id="UP000323664">
    <property type="component" value="Unassembled WGS sequence"/>
</dbReference>
<proteinExistence type="predicted"/>
<evidence type="ECO:0000313" key="8">
    <source>
        <dbReference type="EMBL" id="KAA8783615.1"/>
    </source>
</evidence>
<comment type="subcellular location">
    <subcellularLocation>
        <location evidence="1">Cell membrane</location>
        <topology evidence="1">Multi-pass membrane protein</topology>
    </subcellularLocation>
</comment>
<dbReference type="AlphaFoldDB" id="A0A5M9WPV6"/>
<evidence type="ECO:0000256" key="6">
    <source>
        <dbReference type="SAM" id="Phobius"/>
    </source>
</evidence>
<feature type="transmembrane region" description="Helical" evidence="6">
    <location>
        <begin position="145"/>
        <end position="167"/>
    </location>
</feature>
<feature type="transmembrane region" description="Helical" evidence="6">
    <location>
        <begin position="229"/>
        <end position="253"/>
    </location>
</feature>
<feature type="transmembrane region" description="Helical" evidence="6">
    <location>
        <begin position="294"/>
        <end position="314"/>
    </location>
</feature>
<dbReference type="OrthoDB" id="2403626at2"/>
<feature type="transmembrane region" description="Helical" evidence="6">
    <location>
        <begin position="173"/>
        <end position="194"/>
    </location>
</feature>
<keyword evidence="4 6" id="KW-1133">Transmembrane helix</keyword>
<dbReference type="InterPro" id="IPR020846">
    <property type="entry name" value="MFS_dom"/>
</dbReference>
<feature type="transmembrane region" description="Helical" evidence="6">
    <location>
        <begin position="119"/>
        <end position="138"/>
    </location>
</feature>
<feature type="transmembrane region" description="Helical" evidence="6">
    <location>
        <begin position="353"/>
        <end position="374"/>
    </location>
</feature>
<evidence type="ECO:0000256" key="5">
    <source>
        <dbReference type="ARBA" id="ARBA00023136"/>
    </source>
</evidence>
<dbReference type="InterPro" id="IPR036259">
    <property type="entry name" value="MFS_trans_sf"/>
</dbReference>
<dbReference type="Gene3D" id="1.20.1250.20">
    <property type="entry name" value="MFS general substrate transporter like domains"/>
    <property type="match status" value="2"/>
</dbReference>
<evidence type="ECO:0000256" key="3">
    <source>
        <dbReference type="ARBA" id="ARBA00022692"/>
    </source>
</evidence>
<dbReference type="PROSITE" id="PS50850">
    <property type="entry name" value="MFS"/>
    <property type="match status" value="1"/>
</dbReference>
<protein>
    <submittedName>
        <fullName evidence="8">MFS transporter</fullName>
    </submittedName>
</protein>
<gene>
    <name evidence="8" type="ORF">EC604_07120</name>
</gene>
<name>A0A5M9WPV6_PAEAM</name>
<dbReference type="SUPFAM" id="SSF103473">
    <property type="entry name" value="MFS general substrate transporter"/>
    <property type="match status" value="1"/>
</dbReference>
<organism evidence="8 9">
    <name type="scientific">Paenibacillus amylolyticus</name>
    <dbReference type="NCBI Taxonomy" id="1451"/>
    <lineage>
        <taxon>Bacteria</taxon>
        <taxon>Bacillati</taxon>
        <taxon>Bacillota</taxon>
        <taxon>Bacilli</taxon>
        <taxon>Bacillales</taxon>
        <taxon>Paenibacillaceae</taxon>
        <taxon>Paenibacillus</taxon>
    </lineage>
</organism>
<feature type="transmembrane region" description="Helical" evidence="6">
    <location>
        <begin position="20"/>
        <end position="46"/>
    </location>
</feature>
<feature type="transmembrane region" description="Helical" evidence="6">
    <location>
        <begin position="386"/>
        <end position="412"/>
    </location>
</feature>
<feature type="transmembrane region" description="Helical" evidence="6">
    <location>
        <begin position="432"/>
        <end position="453"/>
    </location>
</feature>
<dbReference type="RefSeq" id="WP_123063500.1">
    <property type="nucleotide sequence ID" value="NZ_RIAS01000003.1"/>
</dbReference>
<dbReference type="PANTHER" id="PTHR42718">
    <property type="entry name" value="MAJOR FACILITATOR SUPERFAMILY MULTIDRUG TRANSPORTER MFSC"/>
    <property type="match status" value="1"/>
</dbReference>
<keyword evidence="3 6" id="KW-0812">Transmembrane</keyword>
<feature type="transmembrane region" description="Helical" evidence="6">
    <location>
        <begin position="87"/>
        <end position="113"/>
    </location>
</feature>